<evidence type="ECO:0000256" key="1">
    <source>
        <dbReference type="SAM" id="SignalP"/>
    </source>
</evidence>
<reference evidence="2" key="1">
    <citation type="journal article" date="2023" name="Int. J. Syst. Evol. Microbiol.">
        <title>&lt;i&gt;Shewanella septentrionalis&lt;/i&gt; sp. nov. and &lt;i&gt;Shewanella holmiensis&lt;/i&gt; sp. nov., isolated from Baltic Sea water and sediments.</title>
        <authorList>
            <person name="Martin-Rodriguez A.J."/>
            <person name="Thorell K."/>
            <person name="Joffre E."/>
            <person name="Jensie-Markopoulos S."/>
            <person name="Moore E.R.B."/>
            <person name="Sjoling A."/>
        </authorList>
    </citation>
    <scope>NUCLEOTIDE SEQUENCE</scope>
    <source>
        <strain evidence="2">SP1W3</strain>
    </source>
</reference>
<accession>A0A9X2WSP7</accession>
<evidence type="ECO:0008006" key="4">
    <source>
        <dbReference type="Google" id="ProtNLM"/>
    </source>
</evidence>
<evidence type="ECO:0000313" key="3">
    <source>
        <dbReference type="Proteomes" id="UP001155604"/>
    </source>
</evidence>
<feature type="signal peptide" evidence="1">
    <location>
        <begin position="1"/>
        <end position="26"/>
    </location>
</feature>
<name>A0A9X2WSP7_9GAMM</name>
<keyword evidence="3" id="KW-1185">Reference proteome</keyword>
<keyword evidence="1" id="KW-0732">Signal</keyword>
<dbReference type="Proteomes" id="UP001155604">
    <property type="component" value="Unassembled WGS sequence"/>
</dbReference>
<dbReference type="PROSITE" id="PS51257">
    <property type="entry name" value="PROKAR_LIPOPROTEIN"/>
    <property type="match status" value="1"/>
</dbReference>
<dbReference type="RefSeq" id="WP_261272068.1">
    <property type="nucleotide sequence ID" value="NZ_JAMTCC010000007.1"/>
</dbReference>
<comment type="caution">
    <text evidence="2">The sequence shown here is derived from an EMBL/GenBank/DDBJ whole genome shotgun (WGS) entry which is preliminary data.</text>
</comment>
<gene>
    <name evidence="2" type="ORF">NE536_05620</name>
</gene>
<protein>
    <recommendedName>
        <fullName evidence="4">Lipoprotein</fullName>
    </recommendedName>
</protein>
<feature type="chain" id="PRO_5040849109" description="Lipoprotein" evidence="1">
    <location>
        <begin position="27"/>
        <end position="765"/>
    </location>
</feature>
<sequence length="765" mass="86565">MATGKYKAVHAAIALTVASITLLLTACDDSTTSSESVTANIPADREYQIISTISLNDGFETRKVLQARLLLDYQLQDAEGKAASLTTPLTHNARFFIQPNLLQISDYGMPIPVSNIDPKGKSNEIFQLVKDGFNVEFNNGEVRQLTPIAKMDQKDIKELFERWQNLNNLFKQAPTLPVALEPSVGYSINAPMDGRLTWTVEQVSEDKLIAVLQGEKDKYKAYGKFEVNRKTGWLESMAFFQREERQGRTFTRRIAMAPKDRPYIMSTLWHADDSFDAERDRDDRQKELYRISDIPQEYRPNNKAFIQSLLPDQQGILDNLGPWGTDTPEDLQLRFVHNMSPQYVEADVRYEDLTAYDANGKPIDIHFWQHGKGWARNYHPSIESSTDIIATGWDNTANKLKQIDHITAKLTLIPQTSKIVEKSWDELLATPYRVGDASLTIQVLDAEAKLFKVVSKQSEDQSINLPFQQFKGMMAEARREGNYPSWLTATDKELLEQLIGADESHHLTSNTLLLKLDEIPKTLMLIEQQPQPELTQTKTIRFVQFSDYNKNLANPPTEFGNAGLGSFINPALDAAKNEFSTIQGIKPVTDNGHNLYIPMSAALATACKPEIDQGFNEGKNPVTWQFDPNAPNGAAYSLMTPDRVRQFFYDKQIKGKIHCQGDIHWQPLELAVTDRPWLIDLESWLTQTGYGNEPSSDLKNYFKVEDAQGNLLTIRLPENTEQRINEVLVDGRYLSIAGPAAKVSYMTISKDPVDIPYEFTFKPLP</sequence>
<organism evidence="2 3">
    <name type="scientific">Shewanella septentrionalis</name>
    <dbReference type="NCBI Taxonomy" id="2952223"/>
    <lineage>
        <taxon>Bacteria</taxon>
        <taxon>Pseudomonadati</taxon>
        <taxon>Pseudomonadota</taxon>
        <taxon>Gammaproteobacteria</taxon>
        <taxon>Alteromonadales</taxon>
        <taxon>Shewanellaceae</taxon>
        <taxon>Shewanella</taxon>
    </lineage>
</organism>
<dbReference type="AlphaFoldDB" id="A0A9X2WSP7"/>
<dbReference type="EMBL" id="JAMTCC010000007">
    <property type="protein sequence ID" value="MCT7944842.1"/>
    <property type="molecule type" value="Genomic_DNA"/>
</dbReference>
<proteinExistence type="predicted"/>
<evidence type="ECO:0000313" key="2">
    <source>
        <dbReference type="EMBL" id="MCT7944842.1"/>
    </source>
</evidence>